<dbReference type="Proteomes" id="UP000241440">
    <property type="component" value="Unassembled WGS sequence"/>
</dbReference>
<organism evidence="1 2">
    <name type="scientific">Photobacterium angustum</name>
    <dbReference type="NCBI Taxonomy" id="661"/>
    <lineage>
        <taxon>Bacteria</taxon>
        <taxon>Pseudomonadati</taxon>
        <taxon>Pseudomonadota</taxon>
        <taxon>Gammaproteobacteria</taxon>
        <taxon>Vibrionales</taxon>
        <taxon>Vibrionaceae</taxon>
        <taxon>Photobacterium</taxon>
    </lineage>
</organism>
<reference evidence="1 2" key="1">
    <citation type="submission" date="2018-01" db="EMBL/GenBank/DDBJ databases">
        <title>Whole genome sequencing of Histamine producing bacteria.</title>
        <authorList>
            <person name="Butler K."/>
        </authorList>
    </citation>
    <scope>NUCLEOTIDE SEQUENCE [LARGE SCALE GENOMIC DNA]</scope>
    <source>
        <strain evidence="1 2">A2-1</strain>
    </source>
</reference>
<proteinExistence type="predicted"/>
<gene>
    <name evidence="1" type="ORF">C0W41_04290</name>
</gene>
<accession>A0A855SIL1</accession>
<dbReference type="AlphaFoldDB" id="A0A855SIL1"/>
<dbReference type="EMBL" id="PYOY01000001">
    <property type="protein sequence ID" value="PSX10024.1"/>
    <property type="molecule type" value="Genomic_DNA"/>
</dbReference>
<protein>
    <submittedName>
        <fullName evidence="1">Uncharacterized protein</fullName>
    </submittedName>
</protein>
<sequence length="86" mass="9661">MDNFEYQLNCDNCGKITRHIHQALGETNQVQKAKSGFISGVKRFLNLCFGEPLEKAVFEKSEYICSICGTVFNKSTDIQDIAGHDD</sequence>
<name>A0A855SIL1_PHOAN</name>
<dbReference type="GeneID" id="61227691"/>
<evidence type="ECO:0000313" key="1">
    <source>
        <dbReference type="EMBL" id="PSX10024.1"/>
    </source>
</evidence>
<dbReference type="RefSeq" id="WP_045084534.1">
    <property type="nucleotide sequence ID" value="NZ_JZSX01000008.1"/>
</dbReference>
<evidence type="ECO:0000313" key="2">
    <source>
        <dbReference type="Proteomes" id="UP000241440"/>
    </source>
</evidence>
<comment type="caution">
    <text evidence="1">The sequence shown here is derived from an EMBL/GenBank/DDBJ whole genome shotgun (WGS) entry which is preliminary data.</text>
</comment>